<evidence type="ECO:0000259" key="10">
    <source>
        <dbReference type="PROSITE" id="PS50968"/>
    </source>
</evidence>
<dbReference type="InterPro" id="IPR001882">
    <property type="entry name" value="Biotin_BS"/>
</dbReference>
<keyword evidence="5 8" id="KW-0443">Lipid metabolism</keyword>
<dbReference type="InterPro" id="IPR011053">
    <property type="entry name" value="Single_hybrid_motif"/>
</dbReference>
<evidence type="ECO:0000313" key="12">
    <source>
        <dbReference type="Proteomes" id="UP000540506"/>
    </source>
</evidence>
<evidence type="ECO:0000313" key="11">
    <source>
        <dbReference type="EMBL" id="MBB4927238.1"/>
    </source>
</evidence>
<keyword evidence="12" id="KW-1185">Reference proteome</keyword>
<organism evidence="11 12">
    <name type="scientific">Kitasatospora kifunensis</name>
    <name type="common">Streptomyces kifunensis</name>
    <dbReference type="NCBI Taxonomy" id="58351"/>
    <lineage>
        <taxon>Bacteria</taxon>
        <taxon>Bacillati</taxon>
        <taxon>Actinomycetota</taxon>
        <taxon>Actinomycetes</taxon>
        <taxon>Kitasatosporales</taxon>
        <taxon>Streptomycetaceae</taxon>
        <taxon>Kitasatospora</taxon>
    </lineage>
</organism>
<feature type="region of interest" description="Disordered" evidence="9">
    <location>
        <begin position="60"/>
        <end position="112"/>
    </location>
</feature>
<dbReference type="Gene3D" id="2.40.50.100">
    <property type="match status" value="1"/>
</dbReference>
<feature type="compositionally biased region" description="Low complexity" evidence="9">
    <location>
        <begin position="84"/>
        <end position="101"/>
    </location>
</feature>
<dbReference type="PRINTS" id="PR01071">
    <property type="entry name" value="ACOABIOTINCC"/>
</dbReference>
<sequence length="195" mass="21212">MKPERVEWERRELARREEDRRELAREDRRHAGMNGTKPEPPAPAPGEVLDAVCRNVAQLAKAAPAPPRRIRMQDGQTSVEVEWPDPVAPGGPALPGGEQPGDPAEEEQDTHTYVRAPMVGTFYHASSPESPPFVSIGDLVQPGQPVGILEAMKMMSTITSAVGGKVVEMVAPNAQPVEFDQRLIALEPVTVEEEG</sequence>
<keyword evidence="7 8" id="KW-0092">Biotin</keyword>
<comment type="caution">
    <text evidence="11">The sequence shown here is derived from an EMBL/GenBank/DDBJ whole genome shotgun (WGS) entry which is preliminary data.</text>
</comment>
<dbReference type="InterPro" id="IPR050709">
    <property type="entry name" value="Biotin_Carboxyl_Carrier/Decarb"/>
</dbReference>
<evidence type="ECO:0000256" key="6">
    <source>
        <dbReference type="ARBA" id="ARBA00023160"/>
    </source>
</evidence>
<feature type="region of interest" description="Disordered" evidence="9">
    <location>
        <begin position="1"/>
        <end position="48"/>
    </location>
</feature>
<accession>A0A7W7VYN5</accession>
<gene>
    <name evidence="11" type="ORF">FHR34_006231</name>
</gene>
<evidence type="ECO:0000256" key="8">
    <source>
        <dbReference type="RuleBase" id="RU364072"/>
    </source>
</evidence>
<dbReference type="InterPro" id="IPR000089">
    <property type="entry name" value="Biotin_lipoyl"/>
</dbReference>
<dbReference type="PROSITE" id="PS50968">
    <property type="entry name" value="BIOTINYL_LIPOYL"/>
    <property type="match status" value="1"/>
</dbReference>
<dbReference type="GO" id="GO:0003989">
    <property type="term" value="F:acetyl-CoA carboxylase activity"/>
    <property type="evidence" value="ECO:0007669"/>
    <property type="project" value="InterPro"/>
</dbReference>
<keyword evidence="4 8" id="KW-0276">Fatty acid metabolism</keyword>
<evidence type="ECO:0000256" key="1">
    <source>
        <dbReference type="ARBA" id="ARBA00005194"/>
    </source>
</evidence>
<proteinExistence type="predicted"/>
<evidence type="ECO:0000256" key="3">
    <source>
        <dbReference type="ARBA" id="ARBA00022516"/>
    </source>
</evidence>
<dbReference type="InterPro" id="IPR001249">
    <property type="entry name" value="AcCoA_biotinCC"/>
</dbReference>
<keyword evidence="6 8" id="KW-0275">Fatty acid biosynthesis</keyword>
<dbReference type="PROSITE" id="PS00188">
    <property type="entry name" value="BIOTIN"/>
    <property type="match status" value="1"/>
</dbReference>
<evidence type="ECO:0000256" key="9">
    <source>
        <dbReference type="SAM" id="MobiDB-lite"/>
    </source>
</evidence>
<reference evidence="11 12" key="1">
    <citation type="submission" date="2020-08" db="EMBL/GenBank/DDBJ databases">
        <title>Sequencing the genomes of 1000 actinobacteria strains.</title>
        <authorList>
            <person name="Klenk H.-P."/>
        </authorList>
    </citation>
    <scope>NUCLEOTIDE SEQUENCE [LARGE SCALE GENOMIC DNA]</scope>
    <source>
        <strain evidence="11 12">DSM 41654</strain>
    </source>
</reference>
<dbReference type="RefSeq" id="WP_312897475.1">
    <property type="nucleotide sequence ID" value="NZ_JACHJV010000001.1"/>
</dbReference>
<dbReference type="UniPathway" id="UPA00094"/>
<dbReference type="EMBL" id="JACHJV010000001">
    <property type="protein sequence ID" value="MBB4927238.1"/>
    <property type="molecule type" value="Genomic_DNA"/>
</dbReference>
<dbReference type="Pfam" id="PF00364">
    <property type="entry name" value="Biotin_lipoyl"/>
    <property type="match status" value="1"/>
</dbReference>
<dbReference type="AlphaFoldDB" id="A0A7W7VYN5"/>
<evidence type="ECO:0000256" key="4">
    <source>
        <dbReference type="ARBA" id="ARBA00022832"/>
    </source>
</evidence>
<dbReference type="PANTHER" id="PTHR45266:SF3">
    <property type="entry name" value="OXALOACETATE DECARBOXYLASE ALPHA CHAIN"/>
    <property type="match status" value="1"/>
</dbReference>
<keyword evidence="3 8" id="KW-0444">Lipid biosynthesis</keyword>
<evidence type="ECO:0000256" key="7">
    <source>
        <dbReference type="ARBA" id="ARBA00023267"/>
    </source>
</evidence>
<dbReference type="Proteomes" id="UP000540506">
    <property type="component" value="Unassembled WGS sequence"/>
</dbReference>
<feature type="domain" description="Lipoyl-binding" evidence="10">
    <location>
        <begin position="111"/>
        <end position="187"/>
    </location>
</feature>
<comment type="function">
    <text evidence="8">This protein is a component of the acetyl coenzyme A carboxylase complex; first, biotin carboxylase catalyzes the carboxylation of the carrier protein and then the transcarboxylase transfers the carboxyl group to form malonyl-CoA.</text>
</comment>
<dbReference type="GO" id="GO:0006633">
    <property type="term" value="P:fatty acid biosynthetic process"/>
    <property type="evidence" value="ECO:0007669"/>
    <property type="project" value="UniProtKB-UniPathway"/>
</dbReference>
<dbReference type="SUPFAM" id="SSF51230">
    <property type="entry name" value="Single hybrid motif"/>
    <property type="match status" value="1"/>
</dbReference>
<dbReference type="PANTHER" id="PTHR45266">
    <property type="entry name" value="OXALOACETATE DECARBOXYLASE ALPHA CHAIN"/>
    <property type="match status" value="1"/>
</dbReference>
<comment type="pathway">
    <text evidence="1 8">Lipid metabolism; fatty acid biosynthesis.</text>
</comment>
<protein>
    <recommendedName>
        <fullName evidence="2 8">Biotin carboxyl carrier protein of acetyl-CoA carboxylase</fullName>
    </recommendedName>
</protein>
<dbReference type="GO" id="GO:0009317">
    <property type="term" value="C:acetyl-CoA carboxylase complex"/>
    <property type="evidence" value="ECO:0007669"/>
    <property type="project" value="InterPro"/>
</dbReference>
<feature type="compositionally biased region" description="Basic and acidic residues" evidence="9">
    <location>
        <begin position="1"/>
        <end position="30"/>
    </location>
</feature>
<dbReference type="CDD" id="cd06850">
    <property type="entry name" value="biotinyl_domain"/>
    <property type="match status" value="1"/>
</dbReference>
<evidence type="ECO:0000256" key="5">
    <source>
        <dbReference type="ARBA" id="ARBA00023098"/>
    </source>
</evidence>
<evidence type="ECO:0000256" key="2">
    <source>
        <dbReference type="ARBA" id="ARBA00017562"/>
    </source>
</evidence>
<name>A0A7W7VYN5_KITKI</name>